<feature type="domain" description="Guanylate cyclase" evidence="2">
    <location>
        <begin position="291"/>
        <end position="398"/>
    </location>
</feature>
<dbReference type="AlphaFoldDB" id="A0A541BQY2"/>
<dbReference type="SUPFAM" id="SSF55073">
    <property type="entry name" value="Nucleotide cyclase"/>
    <property type="match status" value="1"/>
</dbReference>
<dbReference type="PROSITE" id="PS50125">
    <property type="entry name" value="GUANYLATE_CYCLASE_2"/>
    <property type="match status" value="1"/>
</dbReference>
<dbReference type="Pfam" id="PF00211">
    <property type="entry name" value="Guanylate_cyc"/>
    <property type="match status" value="1"/>
</dbReference>
<organism evidence="3 4">
    <name type="scientific">Rhodococcus spelaei</name>
    <dbReference type="NCBI Taxonomy" id="2546320"/>
    <lineage>
        <taxon>Bacteria</taxon>
        <taxon>Bacillati</taxon>
        <taxon>Actinomycetota</taxon>
        <taxon>Actinomycetes</taxon>
        <taxon>Mycobacteriales</taxon>
        <taxon>Nocardiaceae</taxon>
        <taxon>Rhodococcus</taxon>
    </lineage>
</organism>
<protein>
    <submittedName>
        <fullName evidence="3">Adenylate/guanylate cyclase domain-containing protein</fullName>
    </submittedName>
</protein>
<name>A0A541BQY2_9NOCA</name>
<accession>A0A541BQY2</accession>
<dbReference type="PANTHER" id="PTHR43081">
    <property type="entry name" value="ADENYLATE CYCLASE, TERMINAL-DIFFERENTIATION SPECIFIC-RELATED"/>
    <property type="match status" value="1"/>
</dbReference>
<dbReference type="InterPro" id="IPR029787">
    <property type="entry name" value="Nucleotide_cyclase"/>
</dbReference>
<dbReference type="OrthoDB" id="27092at2"/>
<evidence type="ECO:0000256" key="1">
    <source>
        <dbReference type="ARBA" id="ARBA00005381"/>
    </source>
</evidence>
<dbReference type="EMBL" id="VIGH01000001">
    <property type="protein sequence ID" value="TQF74740.1"/>
    <property type="molecule type" value="Genomic_DNA"/>
</dbReference>
<dbReference type="SMART" id="SM00044">
    <property type="entry name" value="CYCc"/>
    <property type="match status" value="1"/>
</dbReference>
<dbReference type="PANTHER" id="PTHR43081:SF19">
    <property type="entry name" value="PH-SENSITIVE ADENYLATE CYCLASE RV1264"/>
    <property type="match status" value="1"/>
</dbReference>
<dbReference type="InterPro" id="IPR001054">
    <property type="entry name" value="A/G_cyclase"/>
</dbReference>
<dbReference type="GO" id="GO:0006171">
    <property type="term" value="P:cAMP biosynthetic process"/>
    <property type="evidence" value="ECO:0007669"/>
    <property type="project" value="TreeGrafter"/>
</dbReference>
<comment type="similarity">
    <text evidence="1">Belongs to the adenylyl cyclase class-3 family.</text>
</comment>
<evidence type="ECO:0000313" key="4">
    <source>
        <dbReference type="Proteomes" id="UP000316256"/>
    </source>
</evidence>
<proteinExistence type="inferred from homology"/>
<gene>
    <name evidence="3" type="ORF">FK531_01185</name>
</gene>
<dbReference type="RefSeq" id="WP_142094824.1">
    <property type="nucleotide sequence ID" value="NZ_VIGH01000001.1"/>
</dbReference>
<dbReference type="InterPro" id="IPR029058">
    <property type="entry name" value="AB_hydrolase_fold"/>
</dbReference>
<comment type="caution">
    <text evidence="3">The sequence shown here is derived from an EMBL/GenBank/DDBJ whole genome shotgun (WGS) entry which is preliminary data.</text>
</comment>
<keyword evidence="4" id="KW-1185">Reference proteome</keyword>
<dbReference type="InterPro" id="IPR050697">
    <property type="entry name" value="Adenylyl/Guanylyl_Cyclase_3/4"/>
</dbReference>
<evidence type="ECO:0000259" key="2">
    <source>
        <dbReference type="PROSITE" id="PS50125"/>
    </source>
</evidence>
<reference evidence="3 4" key="1">
    <citation type="submission" date="2019-06" db="EMBL/GenBank/DDBJ databases">
        <title>Rhodococcus spaelei sp. nov., isolated from a cave.</title>
        <authorList>
            <person name="Lee S.D."/>
        </authorList>
    </citation>
    <scope>NUCLEOTIDE SEQUENCE [LARGE SCALE GENOMIC DNA]</scope>
    <source>
        <strain evidence="3 4">C9-5</strain>
    </source>
</reference>
<dbReference type="Proteomes" id="UP000316256">
    <property type="component" value="Unassembled WGS sequence"/>
</dbReference>
<dbReference type="InterPro" id="IPR004142">
    <property type="entry name" value="NDRG"/>
</dbReference>
<dbReference type="GO" id="GO:0004016">
    <property type="term" value="F:adenylate cyclase activity"/>
    <property type="evidence" value="ECO:0007669"/>
    <property type="project" value="UniProtKB-ARBA"/>
</dbReference>
<dbReference type="CDD" id="cd07302">
    <property type="entry name" value="CHD"/>
    <property type="match status" value="1"/>
</dbReference>
<dbReference type="Gene3D" id="3.30.70.1230">
    <property type="entry name" value="Nucleotide cyclase"/>
    <property type="match status" value="1"/>
</dbReference>
<dbReference type="GO" id="GO:0035556">
    <property type="term" value="P:intracellular signal transduction"/>
    <property type="evidence" value="ECO:0007669"/>
    <property type="project" value="InterPro"/>
</dbReference>
<dbReference type="Pfam" id="PF03096">
    <property type="entry name" value="Ndr"/>
    <property type="match status" value="1"/>
</dbReference>
<sequence>MDPPGTRYVERDGHALAYQVVGRGEAEVVYFFEINLHLDLMWTDPQIHYLMERGGTFARSVFFQRRGFGLSDPVERAPTLDEQADDVLAVMDEIGMRRATMVGVASTCGALALLAARAPERVAGLVLVQPTAERLIGGRHHPHGWDPTDVDAFVRGWRSAAAHWGSGGSARMWDPAVDSTFNRRLMGMLERCSATPTTAQAHLEWMFRLDYSHALPLIQCPARALLVPASPVSRGAARWVAEQIPHGSFHVLAPAPPGASLGEAWLPIVDHVEEVATGVHRAPDADRFLASVLFTDVVASTEALARIGDVAYRDLRAAHERQVRSCVEEAGGQLVNVAGDGTFSVFESPAAAVRCARRICEQAHGLGIEVRAGVHTGQVQRAGPDLTGMTVHIGARICATAGPGEVLVSRTARDLVVGSGLRFDDRGEHTLKGVPGRWRIYALDTVEHPATPAEAPRPTLVDRAIIRTARRAPQVLRAAVGLANARQRRQSRSGT</sequence>
<dbReference type="Gene3D" id="3.40.50.1820">
    <property type="entry name" value="alpha/beta hydrolase"/>
    <property type="match status" value="1"/>
</dbReference>
<dbReference type="SUPFAM" id="SSF53474">
    <property type="entry name" value="alpha/beta-Hydrolases"/>
    <property type="match status" value="1"/>
</dbReference>
<evidence type="ECO:0000313" key="3">
    <source>
        <dbReference type="EMBL" id="TQF74740.1"/>
    </source>
</evidence>